<sequence>MDPELALQMFEEGGTLVLLGMPIGTEFGIDLSSWNVGERFKGVKMIPPGIHFIYFSAVSRQGDTAPRTGFFHVFKQREIVVRHYDEKAEDLKEDVDPEEVERVRASLRDLDRCLGAYPIESWEKWISLTQYIPSAELERMIPKSGRICSVIELASVNAWHGTRKKSKSTSTTSATDNQPTCSGDQFNECLDLSNMDQQPSKSRINTHNSSACPEIVLSSEPEIEPRQVLPDMIPKPGTEFRFSKFPARPYRDGATPSEVTQYSLDSSYSIRQMIAKVDNPESMLAELQLAFVSFLVGQVWDGWEHWKRLLSEMCRAEELLQQYPDLYNKFLSIIHFQIHEVPEDLFVDIVESNNFLAAALRSLFANVNDNAVSLPATLVKKAHRFKAHITSKFKWDLNLEDDGEDAPVIVETEEDSPVIVELKT</sequence>
<dbReference type="CDD" id="cd13777">
    <property type="entry name" value="Aar2_N"/>
    <property type="match status" value="1"/>
</dbReference>
<dbReference type="PANTHER" id="PTHR12689">
    <property type="entry name" value="A1 CISTRON SPLICING FACTOR AAR2-RELATED"/>
    <property type="match status" value="1"/>
</dbReference>
<gene>
    <name evidence="12" type="ORF">OTU49_016187</name>
</gene>
<dbReference type="EMBL" id="JARKIK010000013">
    <property type="protein sequence ID" value="KAK8747855.1"/>
    <property type="molecule type" value="Genomic_DNA"/>
</dbReference>
<evidence type="ECO:0000256" key="7">
    <source>
        <dbReference type="ARBA" id="ARBA00030625"/>
    </source>
</evidence>
<accession>A0AAW0YC43</accession>
<keyword evidence="5" id="KW-0747">Spliceosome</keyword>
<feature type="region of interest" description="Disordered" evidence="9">
    <location>
        <begin position="162"/>
        <end position="181"/>
    </location>
</feature>
<evidence type="ECO:0000256" key="3">
    <source>
        <dbReference type="ARBA" id="ARBA00016372"/>
    </source>
</evidence>
<dbReference type="EMBL" id="JARKIK010000013">
    <property type="protein sequence ID" value="KAK8747856.1"/>
    <property type="molecule type" value="Genomic_DNA"/>
</dbReference>
<dbReference type="Gene3D" id="1.25.40.550">
    <property type="entry name" value="Aar2, C-terminal domain-like"/>
    <property type="match status" value="1"/>
</dbReference>
<dbReference type="InterPro" id="IPR038516">
    <property type="entry name" value="AAR2_N_sf"/>
</dbReference>
<comment type="subunit">
    <text evidence="8">Interacts with PRPF8 (via RNase H homology domain). Component of a U5 snRNP complex that contains PRPF8.</text>
</comment>
<dbReference type="EMBL" id="JARKIK010000013">
    <property type="protein sequence ID" value="KAK8747854.1"/>
    <property type="molecule type" value="Genomic_DNA"/>
</dbReference>
<reference evidence="12" key="2">
    <citation type="submission" date="2024-01" db="EMBL/GenBank/DDBJ databases">
        <authorList>
            <person name="He J."/>
            <person name="Wang M."/>
            <person name="Zheng J."/>
            <person name="Liu Z."/>
        </authorList>
    </citation>
    <scope>NUCLEOTIDE SEQUENCE</scope>
    <source>
        <strain evidence="12">ZL_2023a</strain>
        <tissue evidence="12">Muscle</tissue>
    </source>
</reference>
<protein>
    <recommendedName>
        <fullName evidence="3">Protein AAR2 homolog</fullName>
    </recommendedName>
    <alternativeName>
        <fullName evidence="7">AAR2 splicing factor homolog</fullName>
    </alternativeName>
</protein>
<name>A0AAW0YC43_CHEQU</name>
<evidence type="ECO:0000256" key="4">
    <source>
        <dbReference type="ARBA" id="ARBA00022664"/>
    </source>
</evidence>
<dbReference type="FunFam" id="1.25.40.550:FF:000001">
    <property type="entry name" value="AAR2 splicing factor homolog"/>
    <property type="match status" value="1"/>
</dbReference>
<keyword evidence="4" id="KW-0507">mRNA processing</keyword>
<dbReference type="AlphaFoldDB" id="A0AAW0YC43"/>
<evidence type="ECO:0000259" key="11">
    <source>
        <dbReference type="Pfam" id="PF20981"/>
    </source>
</evidence>
<evidence type="ECO:0000256" key="9">
    <source>
        <dbReference type="SAM" id="MobiDB-lite"/>
    </source>
</evidence>
<dbReference type="PANTHER" id="PTHR12689:SF4">
    <property type="entry name" value="PROTEIN AAR2 HOMOLOG"/>
    <property type="match status" value="1"/>
</dbReference>
<organism evidence="12 13">
    <name type="scientific">Cherax quadricarinatus</name>
    <name type="common">Australian red claw crayfish</name>
    <dbReference type="NCBI Taxonomy" id="27406"/>
    <lineage>
        <taxon>Eukaryota</taxon>
        <taxon>Metazoa</taxon>
        <taxon>Ecdysozoa</taxon>
        <taxon>Arthropoda</taxon>
        <taxon>Crustacea</taxon>
        <taxon>Multicrustacea</taxon>
        <taxon>Malacostraca</taxon>
        <taxon>Eumalacostraca</taxon>
        <taxon>Eucarida</taxon>
        <taxon>Decapoda</taxon>
        <taxon>Pleocyemata</taxon>
        <taxon>Astacidea</taxon>
        <taxon>Parastacoidea</taxon>
        <taxon>Parastacidae</taxon>
        <taxon>Cherax</taxon>
    </lineage>
</organism>
<evidence type="ECO:0000256" key="6">
    <source>
        <dbReference type="ARBA" id="ARBA00023187"/>
    </source>
</evidence>
<evidence type="ECO:0000313" key="13">
    <source>
        <dbReference type="Proteomes" id="UP001445076"/>
    </source>
</evidence>
<evidence type="ECO:0000313" key="12">
    <source>
        <dbReference type="EMBL" id="KAK8747854.1"/>
    </source>
</evidence>
<dbReference type="GO" id="GO:0000244">
    <property type="term" value="P:spliceosomal tri-snRNP complex assembly"/>
    <property type="evidence" value="ECO:0007669"/>
    <property type="project" value="TreeGrafter"/>
</dbReference>
<evidence type="ECO:0000256" key="8">
    <source>
        <dbReference type="ARBA" id="ARBA00047009"/>
    </source>
</evidence>
<keyword evidence="13" id="KW-1185">Reference proteome</keyword>
<evidence type="ECO:0000256" key="1">
    <source>
        <dbReference type="ARBA" id="ARBA00003708"/>
    </source>
</evidence>
<feature type="domain" description="AAR2 C-terminal" evidence="10">
    <location>
        <begin position="242"/>
        <end position="398"/>
    </location>
</feature>
<evidence type="ECO:0000259" key="10">
    <source>
        <dbReference type="Pfam" id="PF05282"/>
    </source>
</evidence>
<dbReference type="InterPro" id="IPR007946">
    <property type="entry name" value="AAR2"/>
</dbReference>
<dbReference type="Pfam" id="PF05282">
    <property type="entry name" value="AAR2"/>
    <property type="match status" value="1"/>
</dbReference>
<comment type="caution">
    <text evidence="12">The sequence shown here is derived from an EMBL/GenBank/DDBJ whole genome shotgun (WGS) entry which is preliminary data.</text>
</comment>
<proteinExistence type="inferred from homology"/>
<evidence type="ECO:0000256" key="5">
    <source>
        <dbReference type="ARBA" id="ARBA00022728"/>
    </source>
</evidence>
<dbReference type="InterPro" id="IPR038514">
    <property type="entry name" value="AAR2_C_sf"/>
</dbReference>
<dbReference type="CDD" id="cd13778">
    <property type="entry name" value="Aar2_C"/>
    <property type="match status" value="1"/>
</dbReference>
<dbReference type="Gene3D" id="2.60.34.20">
    <property type="match status" value="1"/>
</dbReference>
<evidence type="ECO:0000256" key="2">
    <source>
        <dbReference type="ARBA" id="ARBA00006281"/>
    </source>
</evidence>
<comment type="function">
    <text evidence="1">Component of the U5 snRNP complex that is required for spliceosome assembly and for pre-mRNA splicing.</text>
</comment>
<dbReference type="Proteomes" id="UP001445076">
    <property type="component" value="Unassembled WGS sequence"/>
</dbReference>
<dbReference type="InterPro" id="IPR033648">
    <property type="entry name" value="AAR2_C"/>
</dbReference>
<dbReference type="FunFam" id="2.60.34.20:FF:000001">
    <property type="entry name" value="protein AAR2 homolog"/>
    <property type="match status" value="1"/>
</dbReference>
<feature type="domain" description="AAR2 N-terminal" evidence="11">
    <location>
        <begin position="12"/>
        <end position="142"/>
    </location>
</feature>
<comment type="similarity">
    <text evidence="2">Belongs to the AAR2 family.</text>
</comment>
<dbReference type="InterPro" id="IPR033647">
    <property type="entry name" value="Aar2_N"/>
</dbReference>
<reference evidence="12 13" key="1">
    <citation type="journal article" date="2024" name="BMC Genomics">
        <title>Genome assembly of redclaw crayfish (Cherax quadricarinatus) provides insights into its immune adaptation and hypoxia tolerance.</title>
        <authorList>
            <person name="Liu Z."/>
            <person name="Zheng J."/>
            <person name="Li H."/>
            <person name="Fang K."/>
            <person name="Wang S."/>
            <person name="He J."/>
            <person name="Zhou D."/>
            <person name="Weng S."/>
            <person name="Chi M."/>
            <person name="Gu Z."/>
            <person name="He J."/>
            <person name="Li F."/>
            <person name="Wang M."/>
        </authorList>
    </citation>
    <scope>NUCLEOTIDE SEQUENCE [LARGE SCALE GENOMIC DNA]</scope>
    <source>
        <strain evidence="12">ZL_2023a</strain>
    </source>
</reference>
<dbReference type="Pfam" id="PF20981">
    <property type="entry name" value="AAR2_1st"/>
    <property type="match status" value="1"/>
</dbReference>
<keyword evidence="6" id="KW-0508">mRNA splicing</keyword>
<dbReference type="GO" id="GO:0005681">
    <property type="term" value="C:spliceosomal complex"/>
    <property type="evidence" value="ECO:0007669"/>
    <property type="project" value="UniProtKB-KW"/>
</dbReference>